<gene>
    <name evidence="7" type="ORF">GFSPODELE1_LOCUS9990</name>
</gene>
<feature type="domain" description="Velvet" evidence="6">
    <location>
        <begin position="102"/>
        <end position="288"/>
    </location>
</feature>
<keyword evidence="8" id="KW-1185">Reference proteome</keyword>
<feature type="compositionally biased region" description="Basic residues" evidence="5">
    <location>
        <begin position="63"/>
        <end position="80"/>
    </location>
</feature>
<dbReference type="PANTHER" id="PTHR33572:SF15">
    <property type="entry name" value="VELVET DOMAIN-CONTAINING PROTEIN"/>
    <property type="match status" value="1"/>
</dbReference>
<dbReference type="PROSITE" id="PS51821">
    <property type="entry name" value="VELVET"/>
    <property type="match status" value="1"/>
</dbReference>
<sequence>MARRRSNDARRRRCTSRQTSVAPSPVYRVRYHRAYPQQCLLTTSPLMASHEERKPVFMETSRSRSRRRSAPRPSVRRSSRAHSPPPVEEESTEFSASPRFRPKEDKSYRLEIVQHPIKCAEFGNSTLTRLPLAPPLIVQLHIRGQATVGEIDEVELPFLVAQLSLYSADGATTMDQPEVGSGHSRSDRMLYGSLVASPQILRNYQGRQGVYFLFPDVSIRWRGQFRIGVSLLRLPGSIPEPRRDNSGNVLARAQTYPFDVVPRSEYTAPAQTPLTQYFVQQGARMTSSSLRAPAIRYS</sequence>
<evidence type="ECO:0000313" key="7">
    <source>
        <dbReference type="EMBL" id="CAL1714948.1"/>
    </source>
</evidence>
<dbReference type="InterPro" id="IPR021740">
    <property type="entry name" value="Velvet"/>
</dbReference>
<evidence type="ECO:0000256" key="4">
    <source>
        <dbReference type="ARBA" id="ARBA00023242"/>
    </source>
</evidence>
<keyword evidence="3" id="KW-0804">Transcription</keyword>
<evidence type="ECO:0000313" key="8">
    <source>
        <dbReference type="Proteomes" id="UP001497453"/>
    </source>
</evidence>
<dbReference type="Pfam" id="PF11754">
    <property type="entry name" value="Velvet"/>
    <property type="match status" value="2"/>
</dbReference>
<dbReference type="Proteomes" id="UP001497453">
    <property type="component" value="Chromosome 8"/>
</dbReference>
<organism evidence="7 8">
    <name type="scientific">Somion occarium</name>
    <dbReference type="NCBI Taxonomy" id="3059160"/>
    <lineage>
        <taxon>Eukaryota</taxon>
        <taxon>Fungi</taxon>
        <taxon>Dikarya</taxon>
        <taxon>Basidiomycota</taxon>
        <taxon>Agaricomycotina</taxon>
        <taxon>Agaricomycetes</taxon>
        <taxon>Polyporales</taxon>
        <taxon>Cerrenaceae</taxon>
        <taxon>Somion</taxon>
    </lineage>
</organism>
<feature type="region of interest" description="Disordered" evidence="5">
    <location>
        <begin position="51"/>
        <end position="101"/>
    </location>
</feature>
<feature type="region of interest" description="Disordered" evidence="5">
    <location>
        <begin position="1"/>
        <end position="21"/>
    </location>
</feature>
<dbReference type="Gene3D" id="2.60.40.3960">
    <property type="entry name" value="Velvet domain"/>
    <property type="match status" value="1"/>
</dbReference>
<evidence type="ECO:0000256" key="5">
    <source>
        <dbReference type="SAM" id="MobiDB-lite"/>
    </source>
</evidence>
<keyword evidence="4" id="KW-0539">Nucleus</keyword>
<protein>
    <recommendedName>
        <fullName evidence="6">Velvet domain-containing protein</fullName>
    </recommendedName>
</protein>
<evidence type="ECO:0000256" key="2">
    <source>
        <dbReference type="ARBA" id="ARBA00023015"/>
    </source>
</evidence>
<name>A0ABP1E4I9_9APHY</name>
<dbReference type="InterPro" id="IPR038491">
    <property type="entry name" value="Velvet_dom_sf"/>
</dbReference>
<keyword evidence="2" id="KW-0805">Transcription regulation</keyword>
<evidence type="ECO:0000259" key="6">
    <source>
        <dbReference type="PROSITE" id="PS51821"/>
    </source>
</evidence>
<proteinExistence type="predicted"/>
<comment type="subcellular location">
    <subcellularLocation>
        <location evidence="1">Nucleus</location>
    </subcellularLocation>
</comment>
<evidence type="ECO:0000256" key="1">
    <source>
        <dbReference type="ARBA" id="ARBA00004123"/>
    </source>
</evidence>
<dbReference type="InterPro" id="IPR037525">
    <property type="entry name" value="Velvet_dom"/>
</dbReference>
<accession>A0ABP1E4I9</accession>
<evidence type="ECO:0000256" key="3">
    <source>
        <dbReference type="ARBA" id="ARBA00023163"/>
    </source>
</evidence>
<dbReference type="PANTHER" id="PTHR33572">
    <property type="entry name" value="SPORE DEVELOPMENT REGULATOR VOSA"/>
    <property type="match status" value="1"/>
</dbReference>
<dbReference type="EMBL" id="OZ037951">
    <property type="protein sequence ID" value="CAL1714948.1"/>
    <property type="molecule type" value="Genomic_DNA"/>
</dbReference>
<reference evidence="8" key="1">
    <citation type="submission" date="2024-04" db="EMBL/GenBank/DDBJ databases">
        <authorList>
            <person name="Shaw F."/>
            <person name="Minotto A."/>
        </authorList>
    </citation>
    <scope>NUCLEOTIDE SEQUENCE [LARGE SCALE GENOMIC DNA]</scope>
</reference>